<dbReference type="EMBL" id="GBRH01242713">
    <property type="protein sequence ID" value="JAD55182.1"/>
    <property type="molecule type" value="Transcribed_RNA"/>
</dbReference>
<keyword evidence="1" id="KW-1133">Transmembrane helix</keyword>
<keyword evidence="1" id="KW-0472">Membrane</keyword>
<keyword evidence="1" id="KW-0812">Transmembrane</keyword>
<proteinExistence type="predicted"/>
<feature type="transmembrane region" description="Helical" evidence="1">
    <location>
        <begin position="49"/>
        <end position="68"/>
    </location>
</feature>
<dbReference type="AlphaFoldDB" id="A0A0A9B7B8"/>
<name>A0A0A9B7B8_ARUDO</name>
<accession>A0A0A9B7B8</accession>
<organism evidence="2">
    <name type="scientific">Arundo donax</name>
    <name type="common">Giant reed</name>
    <name type="synonym">Donax arundinaceus</name>
    <dbReference type="NCBI Taxonomy" id="35708"/>
    <lineage>
        <taxon>Eukaryota</taxon>
        <taxon>Viridiplantae</taxon>
        <taxon>Streptophyta</taxon>
        <taxon>Embryophyta</taxon>
        <taxon>Tracheophyta</taxon>
        <taxon>Spermatophyta</taxon>
        <taxon>Magnoliopsida</taxon>
        <taxon>Liliopsida</taxon>
        <taxon>Poales</taxon>
        <taxon>Poaceae</taxon>
        <taxon>PACMAD clade</taxon>
        <taxon>Arundinoideae</taxon>
        <taxon>Arundineae</taxon>
        <taxon>Arundo</taxon>
    </lineage>
</organism>
<evidence type="ECO:0000313" key="2">
    <source>
        <dbReference type="EMBL" id="JAD55182.1"/>
    </source>
</evidence>
<reference evidence="2" key="1">
    <citation type="submission" date="2014-09" db="EMBL/GenBank/DDBJ databases">
        <authorList>
            <person name="Magalhaes I.L.F."/>
            <person name="Oliveira U."/>
            <person name="Santos F.R."/>
            <person name="Vidigal T.H.D.A."/>
            <person name="Brescovit A.D."/>
            <person name="Santos A.J."/>
        </authorList>
    </citation>
    <scope>NUCLEOTIDE SEQUENCE</scope>
    <source>
        <tissue evidence="2">Shoot tissue taken approximately 20 cm above the soil surface</tissue>
    </source>
</reference>
<protein>
    <submittedName>
        <fullName evidence="2">Uncharacterized protein</fullName>
    </submittedName>
</protein>
<reference evidence="2" key="2">
    <citation type="journal article" date="2015" name="Data Brief">
        <title>Shoot transcriptome of the giant reed, Arundo donax.</title>
        <authorList>
            <person name="Barrero R.A."/>
            <person name="Guerrero F.D."/>
            <person name="Moolhuijzen P."/>
            <person name="Goolsby J.A."/>
            <person name="Tidwell J."/>
            <person name="Bellgard S.E."/>
            <person name="Bellgard M.I."/>
        </authorList>
    </citation>
    <scope>NUCLEOTIDE SEQUENCE</scope>
    <source>
        <tissue evidence="2">Shoot tissue taken approximately 20 cm above the soil surface</tissue>
    </source>
</reference>
<sequence length="101" mass="11895">MSNHGEKLHDNQLVCISPNLCFFSWDYHKNLQGICSVHKMMLKLLLQTLQLMIFFCLTSSTHIALLPFNEIQNKFQLDNALIHWHQHVVMHMKGEEFRSSN</sequence>
<evidence type="ECO:0000256" key="1">
    <source>
        <dbReference type="SAM" id="Phobius"/>
    </source>
</evidence>